<name>A0A387BCU3_9MICO</name>
<proteinExistence type="predicted"/>
<organism evidence="2 3">
    <name type="scientific">Protaetiibacter intestinalis</name>
    <dbReference type="NCBI Taxonomy" id="2419774"/>
    <lineage>
        <taxon>Bacteria</taxon>
        <taxon>Bacillati</taxon>
        <taxon>Actinomycetota</taxon>
        <taxon>Actinomycetes</taxon>
        <taxon>Micrococcales</taxon>
        <taxon>Microbacteriaceae</taxon>
        <taxon>Protaetiibacter</taxon>
    </lineage>
</organism>
<keyword evidence="1" id="KW-0732">Signal</keyword>
<keyword evidence="3" id="KW-1185">Reference proteome</keyword>
<feature type="chain" id="PRO_5038444833" description="Nuclear transport factor 2 family protein" evidence="1">
    <location>
        <begin position="23"/>
        <end position="175"/>
    </location>
</feature>
<accession>A0A387BCU3</accession>
<evidence type="ECO:0000313" key="3">
    <source>
        <dbReference type="Proteomes" id="UP000278886"/>
    </source>
</evidence>
<reference evidence="3" key="1">
    <citation type="submission" date="2018-09" db="EMBL/GenBank/DDBJ databases">
        <title>Genome sequencing of strain 2DFWR-13.</title>
        <authorList>
            <person name="Heo J."/>
            <person name="Kim S.-J."/>
            <person name="Kwon S.-W."/>
        </authorList>
    </citation>
    <scope>NUCLEOTIDE SEQUENCE [LARGE SCALE GENOMIC DNA]</scope>
    <source>
        <strain evidence="3">2DFWR-13</strain>
    </source>
</reference>
<protein>
    <recommendedName>
        <fullName evidence="4">Nuclear transport factor 2 family protein</fullName>
    </recommendedName>
</protein>
<dbReference type="KEGG" id="lyd:D7I47_10830"/>
<evidence type="ECO:0008006" key="4">
    <source>
        <dbReference type="Google" id="ProtNLM"/>
    </source>
</evidence>
<evidence type="ECO:0000313" key="2">
    <source>
        <dbReference type="EMBL" id="AYF98699.1"/>
    </source>
</evidence>
<sequence>MRRTARLLPAVLLLTLVGCVPSDPPVTPPPTSADPVFASDEEALAAAEEAYRAYISAVDDILASGGVDSGQLDGLVSPEVLAVQEEGFQQFRDLGWRATGSTILRNFTLQQFDGESMLVLYVCSDVSDVDVVDAEGVSQVSADRPTTTTFESSLAYDGRRFTVETDDPWEGSGVC</sequence>
<gene>
    <name evidence="2" type="ORF">D7I47_10830</name>
</gene>
<feature type="signal peptide" evidence="1">
    <location>
        <begin position="1"/>
        <end position="22"/>
    </location>
</feature>
<evidence type="ECO:0000256" key="1">
    <source>
        <dbReference type="SAM" id="SignalP"/>
    </source>
</evidence>
<dbReference type="PROSITE" id="PS51257">
    <property type="entry name" value="PROKAR_LIPOPROTEIN"/>
    <property type="match status" value="1"/>
</dbReference>
<dbReference type="EMBL" id="CP032630">
    <property type="protein sequence ID" value="AYF98699.1"/>
    <property type="molecule type" value="Genomic_DNA"/>
</dbReference>
<dbReference type="AlphaFoldDB" id="A0A387BCU3"/>
<dbReference type="Proteomes" id="UP000278886">
    <property type="component" value="Chromosome"/>
</dbReference>